<evidence type="ECO:0000313" key="1">
    <source>
        <dbReference type="EMBL" id="RDY12573.1"/>
    </source>
</evidence>
<gene>
    <name evidence="1" type="ORF">CR513_02611</name>
</gene>
<dbReference type="Proteomes" id="UP000257109">
    <property type="component" value="Unassembled WGS sequence"/>
</dbReference>
<name>A0A371IC02_MUCPR</name>
<dbReference type="EMBL" id="QJKJ01000444">
    <property type="protein sequence ID" value="RDY12573.1"/>
    <property type="molecule type" value="Genomic_DNA"/>
</dbReference>
<keyword evidence="2" id="KW-1185">Reference proteome</keyword>
<comment type="caution">
    <text evidence="1">The sequence shown here is derived from an EMBL/GenBank/DDBJ whole genome shotgun (WGS) entry which is preliminary data.</text>
</comment>
<evidence type="ECO:0000313" key="2">
    <source>
        <dbReference type="Proteomes" id="UP000257109"/>
    </source>
</evidence>
<sequence length="119" mass="14182">MVSNKLLINGITTFIKSLSRMISRQINGISLLHENKKFLTKIFKMKDLGLIYTQICTHLNISLSIHLSDPIMQHWKTIKCAIRYLKRIKWYMLTYQKFDNLEIIEYSIVPIERSYQIVF</sequence>
<feature type="non-terminal residue" evidence="1">
    <location>
        <position position="1"/>
    </location>
</feature>
<accession>A0A371IC02</accession>
<dbReference type="AlphaFoldDB" id="A0A371IC02"/>
<protein>
    <recommendedName>
        <fullName evidence="3">Copia protein</fullName>
    </recommendedName>
</protein>
<proteinExistence type="predicted"/>
<reference evidence="1" key="1">
    <citation type="submission" date="2018-05" db="EMBL/GenBank/DDBJ databases">
        <title>Draft genome of Mucuna pruriens seed.</title>
        <authorList>
            <person name="Nnadi N.E."/>
            <person name="Vos R."/>
            <person name="Hasami M.H."/>
            <person name="Devisetty U.K."/>
            <person name="Aguiy J.C."/>
        </authorList>
    </citation>
    <scope>NUCLEOTIDE SEQUENCE [LARGE SCALE GENOMIC DNA]</scope>
    <source>
        <strain evidence="1">JCA_2017</strain>
    </source>
</reference>
<organism evidence="1 2">
    <name type="scientific">Mucuna pruriens</name>
    <name type="common">Velvet bean</name>
    <name type="synonym">Dolichos pruriens</name>
    <dbReference type="NCBI Taxonomy" id="157652"/>
    <lineage>
        <taxon>Eukaryota</taxon>
        <taxon>Viridiplantae</taxon>
        <taxon>Streptophyta</taxon>
        <taxon>Embryophyta</taxon>
        <taxon>Tracheophyta</taxon>
        <taxon>Spermatophyta</taxon>
        <taxon>Magnoliopsida</taxon>
        <taxon>eudicotyledons</taxon>
        <taxon>Gunneridae</taxon>
        <taxon>Pentapetalae</taxon>
        <taxon>rosids</taxon>
        <taxon>fabids</taxon>
        <taxon>Fabales</taxon>
        <taxon>Fabaceae</taxon>
        <taxon>Papilionoideae</taxon>
        <taxon>50 kb inversion clade</taxon>
        <taxon>NPAAA clade</taxon>
        <taxon>indigoferoid/millettioid clade</taxon>
        <taxon>Phaseoleae</taxon>
        <taxon>Mucuna</taxon>
    </lineage>
</organism>
<evidence type="ECO:0008006" key="3">
    <source>
        <dbReference type="Google" id="ProtNLM"/>
    </source>
</evidence>